<accession>A0ABP8E3J3</accession>
<dbReference type="EMBL" id="BAABAU010000003">
    <property type="protein sequence ID" value="GAA4266773.1"/>
    <property type="molecule type" value="Genomic_DNA"/>
</dbReference>
<feature type="transmembrane region" description="Helical" evidence="2">
    <location>
        <begin position="176"/>
        <end position="196"/>
    </location>
</feature>
<gene>
    <name evidence="3" type="ORF">GCM10022256_23850</name>
</gene>
<protein>
    <submittedName>
        <fullName evidence="3">Uncharacterized protein</fullName>
    </submittedName>
</protein>
<keyword evidence="2" id="KW-0472">Membrane</keyword>
<evidence type="ECO:0000313" key="4">
    <source>
        <dbReference type="Proteomes" id="UP001501594"/>
    </source>
</evidence>
<evidence type="ECO:0000256" key="1">
    <source>
        <dbReference type="SAM" id="MobiDB-lite"/>
    </source>
</evidence>
<feature type="transmembrane region" description="Helical" evidence="2">
    <location>
        <begin position="149"/>
        <end position="170"/>
    </location>
</feature>
<keyword evidence="4" id="KW-1185">Reference proteome</keyword>
<feature type="transmembrane region" description="Helical" evidence="2">
    <location>
        <begin position="61"/>
        <end position="83"/>
    </location>
</feature>
<reference evidence="4" key="1">
    <citation type="journal article" date="2019" name="Int. J. Syst. Evol. Microbiol.">
        <title>The Global Catalogue of Microorganisms (GCM) 10K type strain sequencing project: providing services to taxonomists for standard genome sequencing and annotation.</title>
        <authorList>
            <consortium name="The Broad Institute Genomics Platform"/>
            <consortium name="The Broad Institute Genome Sequencing Center for Infectious Disease"/>
            <person name="Wu L."/>
            <person name="Ma J."/>
        </authorList>
    </citation>
    <scope>NUCLEOTIDE SEQUENCE [LARGE SCALE GENOMIC DNA]</scope>
    <source>
        <strain evidence="4">JCM 17442</strain>
    </source>
</reference>
<evidence type="ECO:0000313" key="3">
    <source>
        <dbReference type="EMBL" id="GAA4266773.1"/>
    </source>
</evidence>
<feature type="transmembrane region" description="Helical" evidence="2">
    <location>
        <begin position="29"/>
        <end position="49"/>
    </location>
</feature>
<sequence length="240" mass="24972">MQRRRSALASGWVVFGDWCDDRIPVARRVLIISIASAVAAGLSALWAGLRLAGAGSADRHPALSSLAVGLLAGVVVAGVLLVVGTRSPRPASAPGEPDRRFSRLASPDAVNREIASAWRAGRDPAVSVLDRAAAADMAREIRRNHPRVVLMEVAVAALVVPLGVAVAAGFFDRGPFVGALTIFWGVFGTLSTLVAIGRTTAALETGPSAEEIAAATAREPAAKPSRPYRVLGTDHPDDYS</sequence>
<evidence type="ECO:0000256" key="2">
    <source>
        <dbReference type="SAM" id="Phobius"/>
    </source>
</evidence>
<dbReference type="RefSeq" id="WP_344796452.1">
    <property type="nucleotide sequence ID" value="NZ_BAABAU010000003.1"/>
</dbReference>
<keyword evidence="2" id="KW-0812">Transmembrane</keyword>
<proteinExistence type="predicted"/>
<keyword evidence="2" id="KW-1133">Transmembrane helix</keyword>
<dbReference type="Proteomes" id="UP001501594">
    <property type="component" value="Unassembled WGS sequence"/>
</dbReference>
<organism evidence="3 4">
    <name type="scientific">Frondihabitans peucedani</name>
    <dbReference type="NCBI Taxonomy" id="598626"/>
    <lineage>
        <taxon>Bacteria</taxon>
        <taxon>Bacillati</taxon>
        <taxon>Actinomycetota</taxon>
        <taxon>Actinomycetes</taxon>
        <taxon>Micrococcales</taxon>
        <taxon>Microbacteriaceae</taxon>
        <taxon>Frondihabitans</taxon>
    </lineage>
</organism>
<comment type="caution">
    <text evidence="3">The sequence shown here is derived from an EMBL/GenBank/DDBJ whole genome shotgun (WGS) entry which is preliminary data.</text>
</comment>
<feature type="region of interest" description="Disordered" evidence="1">
    <location>
        <begin position="214"/>
        <end position="240"/>
    </location>
</feature>
<name>A0ABP8E3J3_9MICO</name>